<dbReference type="Pfam" id="PF07484">
    <property type="entry name" value="Collar"/>
    <property type="match status" value="1"/>
</dbReference>
<organism evidence="3 4">
    <name type="scientific">Pseudomonas jessenii</name>
    <dbReference type="NCBI Taxonomy" id="77298"/>
    <lineage>
        <taxon>Bacteria</taxon>
        <taxon>Pseudomonadati</taxon>
        <taxon>Pseudomonadota</taxon>
        <taxon>Gammaproteobacteria</taxon>
        <taxon>Pseudomonadales</taxon>
        <taxon>Pseudomonadaceae</taxon>
        <taxon>Pseudomonas</taxon>
    </lineage>
</organism>
<dbReference type="CDD" id="cd19958">
    <property type="entry name" value="pyocin_knob"/>
    <property type="match status" value="1"/>
</dbReference>
<feature type="domain" description="Phage tail collar" evidence="1">
    <location>
        <begin position="620"/>
        <end position="666"/>
    </location>
</feature>
<dbReference type="InterPro" id="IPR011083">
    <property type="entry name" value="Phage_tail_collar_dom"/>
</dbReference>
<dbReference type="InterPro" id="IPR022225">
    <property type="entry name" value="Phage_tail_fibre_N"/>
</dbReference>
<evidence type="ECO:0000313" key="3">
    <source>
        <dbReference type="EMBL" id="SEC41822.1"/>
    </source>
</evidence>
<reference evidence="4" key="1">
    <citation type="submission" date="2016-10" db="EMBL/GenBank/DDBJ databases">
        <authorList>
            <person name="Varghese N."/>
            <person name="Submissions S."/>
        </authorList>
    </citation>
    <scope>NUCLEOTIDE SEQUENCE [LARGE SCALE GENOMIC DNA]</scope>
    <source>
        <strain evidence="4">BS3660</strain>
    </source>
</reference>
<evidence type="ECO:0000259" key="1">
    <source>
        <dbReference type="Pfam" id="PF07484"/>
    </source>
</evidence>
<dbReference type="RefSeq" id="WP_090455562.1">
    <property type="nucleotide sequence ID" value="NZ_FNTC01000002.1"/>
</dbReference>
<proteinExistence type="predicted"/>
<dbReference type="InterPro" id="IPR051934">
    <property type="entry name" value="Phage_Tail_Fiber_Structural"/>
</dbReference>
<gene>
    <name evidence="3" type="ORF">SAMN04490187_4293</name>
</gene>
<dbReference type="PANTHER" id="PTHR35191:SF1">
    <property type="entry name" value="PROPHAGE SIDE TAIL FIBER PROTEIN HOMOLOG STFQ-RELATED"/>
    <property type="match status" value="1"/>
</dbReference>
<dbReference type="SUPFAM" id="SSF88874">
    <property type="entry name" value="Receptor-binding domain of short tail fibre protein gp12"/>
    <property type="match status" value="1"/>
</dbReference>
<accession>A0A231GR14</accession>
<dbReference type="Gene3D" id="3.90.1340.10">
    <property type="entry name" value="Phage tail collar domain"/>
    <property type="match status" value="1"/>
</dbReference>
<dbReference type="EMBL" id="FNTC01000002">
    <property type="protein sequence ID" value="SEC41822.1"/>
    <property type="molecule type" value="Genomic_DNA"/>
</dbReference>
<dbReference type="InterPro" id="IPR037053">
    <property type="entry name" value="Phage_tail_collar_dom_sf"/>
</dbReference>
<sequence>MIDKTSQFFAILTAVGEAKHANAIAMGLDWMFTEMGLGDANGTDPIPDRLQTQLINEWRRAPINQIRVDPANPNTVITEQIIPPEVGGEWIREIGLYDVDGDLVAVANCAPSYKPLLDQGSGKTQVVRMNFIVSSSANIVLKIDPAVVLATREYVDLAISEALAKLDHKQSARVAATVPITLSNVQTIDDVAVAAGDRVLVTAQAETQNNGVYVVNAEGWTRAADADNSLEVTPGLFIHVEQGTTNGDSLWQLVTDAPITLGTTGLQFEMIAGGSGGGVGTFRSVTVDALGRVIAGTNPTTLDGYGITDAMAVSENLGDVADVVEARNNLGLGTAATAAVQVHLHDETPDVLMKVGAFGWGGPAYAVSDVDIGGLNAETALYFISNGIGGPGGGIYEGWVRVSAITPGQYAFQEIYGNADHTLHRRALTAGVWGEWESIWDSTNLVKQIYPQDDTPGRVLLTGAYGIGHGGIVLPDGTDLNTVTTVGIYRVNPGPNVPEGGQFSPMLVTVSQDTLWQQIIGYNTGTTLTRGGVRTPEGFVFSEWVTSWDTSNFDPAAYQAALGFTPVQQGGGAGQESNKVYIGYRPASSDVGLQVDASDFGKIWTESNFDPASIFAVPVGVPFPWPTATPPDKCVLMGGQPFNVEWYPALAAVYPSGFLPDMRAESIRGLDGGRGIDPDSGRPVLSLQLDTLQNMTGELRLQDDDSMLLVNTATGVFTATGYMTSDIPAAPRVSTTGNMSVTFNPSAVARVSTETRMRNVAYNYICRMY</sequence>
<feature type="domain" description="Phage tail fibre protein N-terminal" evidence="2">
    <location>
        <begin position="6"/>
        <end position="152"/>
    </location>
</feature>
<evidence type="ECO:0000259" key="2">
    <source>
        <dbReference type="Pfam" id="PF12571"/>
    </source>
</evidence>
<dbReference type="Pfam" id="PF12571">
    <property type="entry name" value="Phage_tail_fib"/>
    <property type="match status" value="1"/>
</dbReference>
<evidence type="ECO:0000313" key="4">
    <source>
        <dbReference type="Proteomes" id="UP000198542"/>
    </source>
</evidence>
<name>A0A231GR14_PSEJE</name>
<dbReference type="AlphaFoldDB" id="A0A231GR14"/>
<protein>
    <submittedName>
        <fullName evidence="3">Phage Tail Collar Domain</fullName>
    </submittedName>
</protein>
<dbReference type="PANTHER" id="PTHR35191">
    <property type="entry name" value="PROPHAGE SIDE TAIL FIBER PROTEIN HOMOLOG STFQ-RELATED"/>
    <property type="match status" value="1"/>
</dbReference>
<keyword evidence="4" id="KW-1185">Reference proteome</keyword>
<dbReference type="Proteomes" id="UP000198542">
    <property type="component" value="Unassembled WGS sequence"/>
</dbReference>